<dbReference type="InterPro" id="IPR013149">
    <property type="entry name" value="ADH-like_C"/>
</dbReference>
<dbReference type="InterPro" id="IPR020843">
    <property type="entry name" value="ER"/>
</dbReference>
<dbReference type="Gene3D" id="3.40.50.720">
    <property type="entry name" value="NAD(P)-binding Rossmann-like Domain"/>
    <property type="match status" value="1"/>
</dbReference>
<dbReference type="InterPro" id="IPR051397">
    <property type="entry name" value="Zn-ADH-like_protein"/>
</dbReference>
<accession>A0ABY3LI68</accession>
<dbReference type="Pfam" id="PF00107">
    <property type="entry name" value="ADH_zinc_N"/>
    <property type="match status" value="1"/>
</dbReference>
<evidence type="ECO:0000259" key="1">
    <source>
        <dbReference type="SMART" id="SM00829"/>
    </source>
</evidence>
<feature type="domain" description="Enoyl reductase (ER)" evidence="1">
    <location>
        <begin position="10"/>
        <end position="309"/>
    </location>
</feature>
<sequence>MKAVIIGQAGAQPHYGDMPEPQPGEHQQRVTVNATALSQLAKARAAGTHYSSVAHYPFIPGIDGTGYLDTGEPVYFLTFNAAAGSMAERTVVNSEHIIPLPAGLDLVLAAALANPGMSSWAALTRRAALRPGETVLINGATGTSGRLAIRIARALGAGRIIATGRNRETLEQLQSEGADIILTLDALSAELPSLMAEGIDVVLDYLWGESALAIMTAAVRGGDKVVRFVQIGSLSGQEISLHSKLLRSSGLTLMGSGLGSVPDRELIASIGEMLQAAASHGFAIPFQSRPLSEVAEAWQSDDSRYRTVFTLPM</sequence>
<dbReference type="Proteomes" id="UP000426772">
    <property type="component" value="Unassembled WGS sequence"/>
</dbReference>
<reference evidence="2 3" key="1">
    <citation type="submission" date="2018-10" db="EMBL/GenBank/DDBJ databases">
        <title>Draft genome sequence of Pantoea vagans isolated from corpses of the sugarcane aphid Melanaphis sacchari Zehntner.</title>
        <authorList>
            <person name="Toledo E."/>
            <person name="Pena G."/>
            <person name="Lozano L."/>
        </authorList>
    </citation>
    <scope>NUCLEOTIDE SEQUENCE [LARGE SCALE GENOMIC DNA]</scope>
    <source>
        <strain evidence="2 3">ET-90</strain>
    </source>
</reference>
<dbReference type="SMART" id="SM00829">
    <property type="entry name" value="PKS_ER"/>
    <property type="match status" value="1"/>
</dbReference>
<evidence type="ECO:0000313" key="3">
    <source>
        <dbReference type="Proteomes" id="UP000426772"/>
    </source>
</evidence>
<dbReference type="PANTHER" id="PTHR43677:SF11">
    <property type="entry name" value="ZINC-CONTAINING ALCOHOL DEHYDROGENASE"/>
    <property type="match status" value="1"/>
</dbReference>
<dbReference type="EMBL" id="RCNL01000003">
    <property type="protein sequence ID" value="TXL79339.1"/>
    <property type="molecule type" value="Genomic_DNA"/>
</dbReference>
<dbReference type="InterPro" id="IPR036291">
    <property type="entry name" value="NAD(P)-bd_dom_sf"/>
</dbReference>
<comment type="caution">
    <text evidence="2">The sequence shown here is derived from an EMBL/GenBank/DDBJ whole genome shotgun (WGS) entry which is preliminary data.</text>
</comment>
<dbReference type="InterPro" id="IPR011032">
    <property type="entry name" value="GroES-like_sf"/>
</dbReference>
<protein>
    <submittedName>
        <fullName evidence="2">Zinc-binding alcohol dehydrogenase family protein</fullName>
    </submittedName>
</protein>
<proteinExistence type="predicted"/>
<dbReference type="Gene3D" id="3.90.180.10">
    <property type="entry name" value="Medium-chain alcohol dehydrogenases, catalytic domain"/>
    <property type="match status" value="1"/>
</dbReference>
<dbReference type="SUPFAM" id="SSF50129">
    <property type="entry name" value="GroES-like"/>
    <property type="match status" value="1"/>
</dbReference>
<organism evidence="2 3">
    <name type="scientific">Pantoea vagans</name>
    <dbReference type="NCBI Taxonomy" id="470934"/>
    <lineage>
        <taxon>Bacteria</taxon>
        <taxon>Pseudomonadati</taxon>
        <taxon>Pseudomonadota</taxon>
        <taxon>Gammaproteobacteria</taxon>
        <taxon>Enterobacterales</taxon>
        <taxon>Erwiniaceae</taxon>
        <taxon>Pantoea</taxon>
    </lineage>
</organism>
<keyword evidence="3" id="KW-1185">Reference proteome</keyword>
<name>A0ABY3LI68_9GAMM</name>
<dbReference type="PANTHER" id="PTHR43677">
    <property type="entry name" value="SHORT-CHAIN DEHYDROGENASE/REDUCTASE"/>
    <property type="match status" value="1"/>
</dbReference>
<gene>
    <name evidence="2" type="ORF">D9O29_10635</name>
</gene>
<evidence type="ECO:0000313" key="2">
    <source>
        <dbReference type="EMBL" id="TXL79339.1"/>
    </source>
</evidence>
<dbReference type="SUPFAM" id="SSF51735">
    <property type="entry name" value="NAD(P)-binding Rossmann-fold domains"/>
    <property type="match status" value="1"/>
</dbReference>
<dbReference type="RefSeq" id="WP_147789244.1">
    <property type="nucleotide sequence ID" value="NZ_RCNL01000003.1"/>
</dbReference>